<organism evidence="2 3">
    <name type="scientific">Asaia lannensis NBRC 102526</name>
    <dbReference type="NCBI Taxonomy" id="1307926"/>
    <lineage>
        <taxon>Bacteria</taxon>
        <taxon>Pseudomonadati</taxon>
        <taxon>Pseudomonadota</taxon>
        <taxon>Alphaproteobacteria</taxon>
        <taxon>Acetobacterales</taxon>
        <taxon>Acetobacteraceae</taxon>
        <taxon>Asaia</taxon>
    </lineage>
</organism>
<comment type="caution">
    <text evidence="2">The sequence shown here is derived from an EMBL/GenBank/DDBJ whole genome shotgun (WGS) entry which is preliminary data.</text>
</comment>
<keyword evidence="3" id="KW-1185">Reference proteome</keyword>
<evidence type="ECO:0000313" key="3">
    <source>
        <dbReference type="Proteomes" id="UP001523401"/>
    </source>
</evidence>
<dbReference type="Proteomes" id="UP001523401">
    <property type="component" value="Unassembled WGS sequence"/>
</dbReference>
<accession>A0ABT1CG74</accession>
<name>A0ABT1CG74_9PROT</name>
<dbReference type="EMBL" id="JAMXQU010000004">
    <property type="protein sequence ID" value="MCO6159850.1"/>
    <property type="molecule type" value="Genomic_DNA"/>
</dbReference>
<feature type="region of interest" description="Disordered" evidence="1">
    <location>
        <begin position="1"/>
        <end position="26"/>
    </location>
</feature>
<evidence type="ECO:0000256" key="1">
    <source>
        <dbReference type="SAM" id="MobiDB-lite"/>
    </source>
</evidence>
<dbReference type="RefSeq" id="WP_252849167.1">
    <property type="nucleotide sequence ID" value="NZ_BAPW01000010.1"/>
</dbReference>
<proteinExistence type="predicted"/>
<reference evidence="2 3" key="1">
    <citation type="submission" date="2022-06" db="EMBL/GenBank/DDBJ databases">
        <title>Whole-genome of Asaia lannensis strain LMG 27011T.</title>
        <authorList>
            <person name="Sombolestani A."/>
        </authorList>
    </citation>
    <scope>NUCLEOTIDE SEQUENCE [LARGE SCALE GENOMIC DNA]</scope>
    <source>
        <strain evidence="2 3">NBRC 102526</strain>
    </source>
</reference>
<sequence length="105" mass="11586">MTNTYAAQGETPGWIEGSALKPESNTGRHKEAFRMMYPTLDSLYEAVKTGETGLSFSLPTFGGPEPVDAPEIWSWDPDRYMVGTCAADLSLIPRSEWTGDVKIVR</sequence>
<evidence type="ECO:0000313" key="2">
    <source>
        <dbReference type="EMBL" id="MCO6159850.1"/>
    </source>
</evidence>
<gene>
    <name evidence="2" type="ORF">NF685_07415</name>
</gene>
<protein>
    <submittedName>
        <fullName evidence="2">Uncharacterized protein</fullName>
    </submittedName>
</protein>